<dbReference type="EC" id="3.4.11.1" evidence="8"/>
<dbReference type="Proteomes" id="UP000469430">
    <property type="component" value="Unassembled WGS sequence"/>
</dbReference>
<dbReference type="SUPFAM" id="SSF53187">
    <property type="entry name" value="Zn-dependent exopeptidases"/>
    <property type="match status" value="1"/>
</dbReference>
<comment type="cofactor">
    <cofactor evidence="8">
        <name>Mn(2+)</name>
        <dbReference type="ChEBI" id="CHEBI:29035"/>
    </cofactor>
    <text evidence="8">Binds 2 manganese ions per subunit.</text>
</comment>
<feature type="binding site" evidence="8">
    <location>
        <position position="311"/>
    </location>
    <ligand>
        <name>Mn(2+)</name>
        <dbReference type="ChEBI" id="CHEBI:29035"/>
        <label>2</label>
    </ligand>
</feature>
<organism evidence="11 12">
    <name type="scientific">Croceibacterium xixiisoli</name>
    <dbReference type="NCBI Taxonomy" id="1476466"/>
    <lineage>
        <taxon>Bacteria</taxon>
        <taxon>Pseudomonadati</taxon>
        <taxon>Pseudomonadota</taxon>
        <taxon>Alphaproteobacteria</taxon>
        <taxon>Sphingomonadales</taxon>
        <taxon>Erythrobacteraceae</taxon>
        <taxon>Croceibacterium</taxon>
    </lineage>
</organism>
<dbReference type="GO" id="GO:0006508">
    <property type="term" value="P:proteolysis"/>
    <property type="evidence" value="ECO:0007669"/>
    <property type="project" value="UniProtKB-KW"/>
</dbReference>
<keyword evidence="4 8" id="KW-0031">Aminopeptidase</keyword>
<feature type="active site" evidence="8">
    <location>
        <position position="392"/>
    </location>
</feature>
<protein>
    <recommendedName>
        <fullName evidence="8">Probable cytosol aminopeptidase</fullName>
        <ecNumber evidence="8">3.4.11.1</ecNumber>
    </recommendedName>
    <alternativeName>
        <fullName evidence="8">Leucine aminopeptidase</fullName>
        <shortName evidence="8">LAP</shortName>
        <ecNumber evidence="8">3.4.11.10</ecNumber>
    </alternativeName>
    <alternativeName>
        <fullName evidence="8">Leucyl aminopeptidase</fullName>
    </alternativeName>
</protein>
<dbReference type="NCBIfam" id="NF002077">
    <property type="entry name" value="PRK00913.2-4"/>
    <property type="match status" value="1"/>
</dbReference>
<dbReference type="SUPFAM" id="SSF52949">
    <property type="entry name" value="Macro domain-like"/>
    <property type="match status" value="1"/>
</dbReference>
<sequence>MLHSLMSGVTPGKCSLVAGLLVSVALCGALPGVARAQSGAQDQAMAGSGVEPGSAPNSPERPVGFAASAPADGVLVVLASSAELPAALPLSAAERAALVAAIAGEKFTGAANAVLSLRGIGTRPRLMLVGTGENPAPLAWSEAAGKAAQLLAGEDAGVAIIGAGSAEAAAEVALGYRLGQYRFDRYRPAPDTPVPTQAVAVVVADAGAAQAAYEARQAGVAEGVRFARDLINEPASVIHPDSFVARTRAAFAGLPNVEIEVLDEAAMRRLGMGALVGVGQGSPRGSRLMLVTYRGAAGAPLALVGKGITFDSGGLSIKGGSGMEEMKADMSGAAAVMGAVLSLAKTRAPVHAVAVAALAENMPDGNAQRPGDVVRTFSGKTIEIINTDAEGRLVLADAVEYVAARRSPFAIVDIATLTGSAVSALGPQYAGLFAREDDVAQRVTALAAQVGEPVWRLPLHPRYADAVKSDIALVKNSGNSPAPGASAGAHFIEAFIAPDMPWAHIDMAPTMWADSAGPLTPKGATGYGVRLLDALAREWRP</sequence>
<dbReference type="PANTHER" id="PTHR11963:SF23">
    <property type="entry name" value="CYTOSOL AMINOPEPTIDASE"/>
    <property type="match status" value="1"/>
</dbReference>
<evidence type="ECO:0000256" key="7">
    <source>
        <dbReference type="ARBA" id="ARBA00023211"/>
    </source>
</evidence>
<keyword evidence="8" id="KW-0963">Cytoplasm</keyword>
<evidence type="ECO:0000313" key="12">
    <source>
        <dbReference type="Proteomes" id="UP000469430"/>
    </source>
</evidence>
<name>A0A6I4TQJ2_9SPHN</name>
<dbReference type="PROSITE" id="PS00631">
    <property type="entry name" value="CYTOSOL_AP"/>
    <property type="match status" value="1"/>
</dbReference>
<proteinExistence type="inferred from homology"/>
<feature type="binding site" evidence="8">
    <location>
        <position position="306"/>
    </location>
    <ligand>
        <name>Mn(2+)</name>
        <dbReference type="ChEBI" id="CHEBI:29035"/>
        <label>2</label>
    </ligand>
</feature>
<comment type="catalytic activity">
    <reaction evidence="2 8">
        <text>Release of an N-terminal amino acid, preferentially leucine, but not glutamic or aspartic acids.</text>
        <dbReference type="EC" id="3.4.11.10"/>
    </reaction>
</comment>
<feature type="binding site" evidence="8">
    <location>
        <position position="388"/>
    </location>
    <ligand>
        <name>Mn(2+)</name>
        <dbReference type="ChEBI" id="CHEBI:29035"/>
        <label>1</label>
    </ligand>
</feature>
<dbReference type="RefSeq" id="WP_161389801.1">
    <property type="nucleotide sequence ID" value="NZ_JBHSCP010000001.1"/>
</dbReference>
<dbReference type="PANTHER" id="PTHR11963">
    <property type="entry name" value="LEUCINE AMINOPEPTIDASE-RELATED"/>
    <property type="match status" value="1"/>
</dbReference>
<accession>A0A6I4TQJ2</accession>
<keyword evidence="12" id="KW-1185">Reference proteome</keyword>
<comment type="caution">
    <text evidence="11">The sequence shown here is derived from an EMBL/GenBank/DDBJ whole genome shotgun (WGS) entry which is preliminary data.</text>
</comment>
<dbReference type="PRINTS" id="PR00481">
    <property type="entry name" value="LAMNOPPTDASE"/>
</dbReference>
<evidence type="ECO:0000259" key="10">
    <source>
        <dbReference type="PROSITE" id="PS00631"/>
    </source>
</evidence>
<evidence type="ECO:0000256" key="4">
    <source>
        <dbReference type="ARBA" id="ARBA00022438"/>
    </source>
</evidence>
<dbReference type="InterPro" id="IPR023042">
    <property type="entry name" value="Peptidase_M17_leu_NH2_pept"/>
</dbReference>
<keyword evidence="5 8" id="KW-0645">Protease</keyword>
<dbReference type="Pfam" id="PF02789">
    <property type="entry name" value="Peptidase_M17_N"/>
    <property type="match status" value="1"/>
</dbReference>
<dbReference type="EC" id="3.4.11.10" evidence="8"/>
<dbReference type="InterPro" id="IPR000819">
    <property type="entry name" value="Peptidase_M17_C"/>
</dbReference>
<feature type="domain" description="Cytosol aminopeptidase" evidence="10">
    <location>
        <begin position="386"/>
        <end position="393"/>
    </location>
</feature>
<dbReference type="Gene3D" id="3.40.220.10">
    <property type="entry name" value="Leucine Aminopeptidase, subunit E, domain 1"/>
    <property type="match status" value="1"/>
</dbReference>
<evidence type="ECO:0000256" key="5">
    <source>
        <dbReference type="ARBA" id="ARBA00022670"/>
    </source>
</evidence>
<dbReference type="InterPro" id="IPR043472">
    <property type="entry name" value="Macro_dom-like"/>
</dbReference>
<feature type="binding site" evidence="8">
    <location>
        <position position="390"/>
    </location>
    <ligand>
        <name>Mn(2+)</name>
        <dbReference type="ChEBI" id="CHEBI:29035"/>
        <label>1</label>
    </ligand>
</feature>
<dbReference type="GO" id="GO:0005737">
    <property type="term" value="C:cytoplasm"/>
    <property type="evidence" value="ECO:0007669"/>
    <property type="project" value="UniProtKB-SubCell"/>
</dbReference>
<evidence type="ECO:0000256" key="3">
    <source>
        <dbReference type="ARBA" id="ARBA00009528"/>
    </source>
</evidence>
<evidence type="ECO:0000256" key="6">
    <source>
        <dbReference type="ARBA" id="ARBA00022801"/>
    </source>
</evidence>
<evidence type="ECO:0000256" key="1">
    <source>
        <dbReference type="ARBA" id="ARBA00000135"/>
    </source>
</evidence>
<dbReference type="Gene3D" id="3.40.630.10">
    <property type="entry name" value="Zn peptidases"/>
    <property type="match status" value="1"/>
</dbReference>
<evidence type="ECO:0000256" key="8">
    <source>
        <dbReference type="HAMAP-Rule" id="MF_00181"/>
    </source>
</evidence>
<dbReference type="AlphaFoldDB" id="A0A6I4TQJ2"/>
<keyword evidence="8" id="KW-0479">Metal-binding</keyword>
<reference evidence="11 12" key="1">
    <citation type="submission" date="2019-12" db="EMBL/GenBank/DDBJ databases">
        <title>Genomic-based taxomic classification of the family Erythrobacteraceae.</title>
        <authorList>
            <person name="Xu L."/>
        </authorList>
    </citation>
    <scope>NUCLEOTIDE SEQUENCE [LARGE SCALE GENOMIC DNA]</scope>
    <source>
        <strain evidence="11 12">S36</strain>
    </source>
</reference>
<dbReference type="CDD" id="cd00433">
    <property type="entry name" value="Peptidase_M17"/>
    <property type="match status" value="1"/>
</dbReference>
<feature type="binding site" evidence="8">
    <location>
        <position position="390"/>
    </location>
    <ligand>
        <name>Mn(2+)</name>
        <dbReference type="ChEBI" id="CHEBI:29035"/>
        <label>2</label>
    </ligand>
</feature>
<evidence type="ECO:0000256" key="9">
    <source>
        <dbReference type="SAM" id="MobiDB-lite"/>
    </source>
</evidence>
<gene>
    <name evidence="8" type="primary">pepA</name>
    <name evidence="11" type="ORF">GRI97_03940</name>
</gene>
<dbReference type="OrthoDB" id="9809354at2"/>
<dbReference type="HAMAP" id="MF_00181">
    <property type="entry name" value="Cytosol_peptidase_M17"/>
    <property type="match status" value="1"/>
</dbReference>
<comment type="catalytic activity">
    <reaction evidence="1 8">
        <text>Release of an N-terminal amino acid, Xaa-|-Yaa-, in which Xaa is preferably Leu, but may be other amino acids including Pro although not Arg or Lys, and Yaa may be Pro. Amino acid amides and methyl esters are also readily hydrolyzed, but rates on arylamides are exceedingly low.</text>
        <dbReference type="EC" id="3.4.11.1"/>
    </reaction>
</comment>
<feature type="binding site" evidence="8">
    <location>
        <position position="329"/>
    </location>
    <ligand>
        <name>Mn(2+)</name>
        <dbReference type="ChEBI" id="CHEBI:29035"/>
        <label>2</label>
    </ligand>
</feature>
<dbReference type="EMBL" id="WTYJ01000001">
    <property type="protein sequence ID" value="MXO98136.1"/>
    <property type="molecule type" value="Genomic_DNA"/>
</dbReference>
<dbReference type="Pfam" id="PF00883">
    <property type="entry name" value="Peptidase_M17"/>
    <property type="match status" value="1"/>
</dbReference>
<dbReference type="InterPro" id="IPR008283">
    <property type="entry name" value="Peptidase_M17_N"/>
</dbReference>
<dbReference type="GO" id="GO:0070006">
    <property type="term" value="F:metalloaminopeptidase activity"/>
    <property type="evidence" value="ECO:0007669"/>
    <property type="project" value="InterPro"/>
</dbReference>
<keyword evidence="6 8" id="KW-0378">Hydrolase</keyword>
<feature type="active site" evidence="8">
    <location>
        <position position="318"/>
    </location>
</feature>
<comment type="function">
    <text evidence="8">Presumably involved in the processing and regular turnover of intracellular proteins. Catalyzes the removal of unsubstituted N-terminal amino acids from various peptides.</text>
</comment>
<comment type="similarity">
    <text evidence="3 8">Belongs to the peptidase M17 family.</text>
</comment>
<keyword evidence="7 8" id="KW-0464">Manganese</keyword>
<dbReference type="InterPro" id="IPR011356">
    <property type="entry name" value="Leucine_aapep/pepB"/>
</dbReference>
<evidence type="ECO:0000313" key="11">
    <source>
        <dbReference type="EMBL" id="MXO98136.1"/>
    </source>
</evidence>
<feature type="binding site" evidence="8">
    <location>
        <position position="311"/>
    </location>
    <ligand>
        <name>Mn(2+)</name>
        <dbReference type="ChEBI" id="CHEBI:29035"/>
        <label>1</label>
    </ligand>
</feature>
<evidence type="ECO:0000256" key="2">
    <source>
        <dbReference type="ARBA" id="ARBA00000967"/>
    </source>
</evidence>
<comment type="subcellular location">
    <subcellularLocation>
        <location evidence="8">Cytoplasm</location>
    </subcellularLocation>
</comment>
<dbReference type="GO" id="GO:0030145">
    <property type="term" value="F:manganese ion binding"/>
    <property type="evidence" value="ECO:0007669"/>
    <property type="project" value="UniProtKB-UniRule"/>
</dbReference>
<feature type="region of interest" description="Disordered" evidence="9">
    <location>
        <begin position="44"/>
        <end position="63"/>
    </location>
</feature>